<name>A0AAW2HMX5_9NEOP</name>
<dbReference type="AlphaFoldDB" id="A0AAW2HMX5"/>
<feature type="domain" description="GRAM" evidence="2">
    <location>
        <begin position="27"/>
        <end position="127"/>
    </location>
</feature>
<dbReference type="CDD" id="cd13214">
    <property type="entry name" value="PH-GRAM_WBP2"/>
    <property type="match status" value="1"/>
</dbReference>
<feature type="region of interest" description="Disordered" evidence="1">
    <location>
        <begin position="196"/>
        <end position="216"/>
    </location>
</feature>
<sequence length="259" mass="28756">MSLNTAHADDKGVLIHAGEQILLYGDDVTMEFNRSEPAFRGTKKGRIYLTTHRMIFNSKKKDAMMSFSFPFVALKMVKLKQPVFGANYMEGVVEAQPNGNWNGEAKFKLMFNVGGAIDFCEAMFKATKLVKDRSPYGPLPPYEMPRGPYYPAPPPAYTPEPTGYNGWTVPPSTFTANGPPPNTVFTTDAPPPYYGISGPPQTGPYAPSVPQLDDETAKAAQSAYYDPNRPEQAFAAYSPYDYYKHPPGYDEVVNSKKYK</sequence>
<dbReference type="GO" id="GO:0031490">
    <property type="term" value="F:chromatin DNA binding"/>
    <property type="evidence" value="ECO:0007669"/>
    <property type="project" value="TreeGrafter"/>
</dbReference>
<reference evidence="3" key="1">
    <citation type="journal article" date="2024" name="Gigascience">
        <title>Chromosome-level genome of the poultry shaft louse Menopon gallinae provides insight into the host-switching and adaptive evolution of parasitic lice.</title>
        <authorList>
            <person name="Xu Y."/>
            <person name="Ma L."/>
            <person name="Liu S."/>
            <person name="Liang Y."/>
            <person name="Liu Q."/>
            <person name="He Z."/>
            <person name="Tian L."/>
            <person name="Duan Y."/>
            <person name="Cai W."/>
            <person name="Li H."/>
            <person name="Song F."/>
        </authorList>
    </citation>
    <scope>NUCLEOTIDE SEQUENCE</scope>
    <source>
        <strain evidence="3">Cailab_2023a</strain>
    </source>
</reference>
<dbReference type="PANTHER" id="PTHR31606">
    <property type="entry name" value="WW DOMAIN BINDING PROTEIN 2, ISOFORM E"/>
    <property type="match status" value="1"/>
</dbReference>
<dbReference type="GO" id="GO:0003713">
    <property type="term" value="F:transcription coactivator activity"/>
    <property type="evidence" value="ECO:0007669"/>
    <property type="project" value="InterPro"/>
</dbReference>
<evidence type="ECO:0000256" key="1">
    <source>
        <dbReference type="SAM" id="MobiDB-lite"/>
    </source>
</evidence>
<dbReference type="EMBL" id="JARGDH010000004">
    <property type="protein sequence ID" value="KAL0270791.1"/>
    <property type="molecule type" value="Genomic_DNA"/>
</dbReference>
<dbReference type="SUPFAM" id="SSF50729">
    <property type="entry name" value="PH domain-like"/>
    <property type="match status" value="1"/>
</dbReference>
<dbReference type="GO" id="GO:0005634">
    <property type="term" value="C:nucleus"/>
    <property type="evidence" value="ECO:0007669"/>
    <property type="project" value="TreeGrafter"/>
</dbReference>
<dbReference type="InterPro" id="IPR011993">
    <property type="entry name" value="PH-like_dom_sf"/>
</dbReference>
<evidence type="ECO:0000313" key="3">
    <source>
        <dbReference type="EMBL" id="KAL0270791.1"/>
    </source>
</evidence>
<dbReference type="Gene3D" id="2.30.29.30">
    <property type="entry name" value="Pleckstrin-homology domain (PH domain)/Phosphotyrosine-binding domain (PTB)"/>
    <property type="match status" value="1"/>
</dbReference>
<gene>
    <name evidence="3" type="ORF">PYX00_008085</name>
</gene>
<dbReference type="InterPro" id="IPR004182">
    <property type="entry name" value="GRAM"/>
</dbReference>
<dbReference type="Pfam" id="PF02893">
    <property type="entry name" value="GRAM"/>
    <property type="match status" value="1"/>
</dbReference>
<protein>
    <recommendedName>
        <fullName evidence="2">GRAM domain-containing protein</fullName>
    </recommendedName>
</protein>
<accession>A0AAW2HMX5</accession>
<proteinExistence type="predicted"/>
<evidence type="ECO:0000259" key="2">
    <source>
        <dbReference type="Pfam" id="PF02893"/>
    </source>
</evidence>
<dbReference type="PANTHER" id="PTHR31606:SF1">
    <property type="entry name" value="WW DOMAIN BINDING PROTEIN 2, ISOFORM E"/>
    <property type="match status" value="1"/>
</dbReference>
<comment type="caution">
    <text evidence="3">The sequence shown here is derived from an EMBL/GenBank/DDBJ whole genome shotgun (WGS) entry which is preliminary data.</text>
</comment>
<organism evidence="3">
    <name type="scientific">Menopon gallinae</name>
    <name type="common">poultry shaft louse</name>
    <dbReference type="NCBI Taxonomy" id="328185"/>
    <lineage>
        <taxon>Eukaryota</taxon>
        <taxon>Metazoa</taxon>
        <taxon>Ecdysozoa</taxon>
        <taxon>Arthropoda</taxon>
        <taxon>Hexapoda</taxon>
        <taxon>Insecta</taxon>
        <taxon>Pterygota</taxon>
        <taxon>Neoptera</taxon>
        <taxon>Paraneoptera</taxon>
        <taxon>Psocodea</taxon>
        <taxon>Troctomorpha</taxon>
        <taxon>Phthiraptera</taxon>
        <taxon>Amblycera</taxon>
        <taxon>Menoponidae</taxon>
        <taxon>Menopon</taxon>
    </lineage>
</organism>
<dbReference type="InterPro" id="IPR044852">
    <property type="entry name" value="WBP2-like"/>
</dbReference>